<reference evidence="2 3" key="1">
    <citation type="submission" date="2021-01" db="EMBL/GenBank/DDBJ databases">
        <title>Chryseolinea sp. Jin1 Genome sequencing and assembly.</title>
        <authorList>
            <person name="Kim I."/>
        </authorList>
    </citation>
    <scope>NUCLEOTIDE SEQUENCE [LARGE SCALE GENOMIC DNA]</scope>
    <source>
        <strain evidence="2 3">Jin1</strain>
    </source>
</reference>
<accession>A0ABS1KWV1</accession>
<dbReference type="EMBL" id="JAERRB010000008">
    <property type="protein sequence ID" value="MBL0743854.1"/>
    <property type="molecule type" value="Genomic_DNA"/>
</dbReference>
<name>A0ABS1KWV1_9BACT</name>
<dbReference type="RefSeq" id="WP_202013394.1">
    <property type="nucleotide sequence ID" value="NZ_JAERRB010000008.1"/>
</dbReference>
<keyword evidence="3" id="KW-1185">Reference proteome</keyword>
<feature type="chain" id="PRO_5047171461" description="PEP-CTERM sorting domain-containing protein" evidence="1">
    <location>
        <begin position="20"/>
        <end position="61"/>
    </location>
</feature>
<comment type="caution">
    <text evidence="2">The sequence shown here is derived from an EMBL/GenBank/DDBJ whole genome shotgun (WGS) entry which is preliminary data.</text>
</comment>
<evidence type="ECO:0000313" key="2">
    <source>
        <dbReference type="EMBL" id="MBL0743854.1"/>
    </source>
</evidence>
<gene>
    <name evidence="2" type="ORF">JI741_21665</name>
</gene>
<organism evidence="2 3">
    <name type="scientific">Chryseolinea lacunae</name>
    <dbReference type="NCBI Taxonomy" id="2801331"/>
    <lineage>
        <taxon>Bacteria</taxon>
        <taxon>Pseudomonadati</taxon>
        <taxon>Bacteroidota</taxon>
        <taxon>Cytophagia</taxon>
        <taxon>Cytophagales</taxon>
        <taxon>Fulvivirgaceae</taxon>
        <taxon>Chryseolinea</taxon>
    </lineage>
</organism>
<protein>
    <recommendedName>
        <fullName evidence="4">PEP-CTERM sorting domain-containing protein</fullName>
    </recommendedName>
</protein>
<feature type="signal peptide" evidence="1">
    <location>
        <begin position="1"/>
        <end position="19"/>
    </location>
</feature>
<keyword evidence="1" id="KW-0732">Signal</keyword>
<evidence type="ECO:0008006" key="4">
    <source>
        <dbReference type="Google" id="ProtNLM"/>
    </source>
</evidence>
<sequence>MKALLVCVCLILGNVLWVAAQPGNPASTPPVPITGLEYLLIGGGAYGVSRLLKNRNKADKD</sequence>
<evidence type="ECO:0000313" key="3">
    <source>
        <dbReference type="Proteomes" id="UP000613030"/>
    </source>
</evidence>
<evidence type="ECO:0000256" key="1">
    <source>
        <dbReference type="SAM" id="SignalP"/>
    </source>
</evidence>
<dbReference type="Proteomes" id="UP000613030">
    <property type="component" value="Unassembled WGS sequence"/>
</dbReference>
<proteinExistence type="predicted"/>